<dbReference type="EMBL" id="ML143419">
    <property type="protein sequence ID" value="TBU28694.1"/>
    <property type="molecule type" value="Genomic_DNA"/>
</dbReference>
<dbReference type="OrthoDB" id="2748433at2759"/>
<dbReference type="AlphaFoldDB" id="A0A4Q9MM23"/>
<reference evidence="1" key="1">
    <citation type="submission" date="2019-01" db="EMBL/GenBank/DDBJ databases">
        <title>Draft genome sequences of three monokaryotic isolates of the white-rot basidiomycete fungus Dichomitus squalens.</title>
        <authorList>
            <consortium name="DOE Joint Genome Institute"/>
            <person name="Lopez S.C."/>
            <person name="Andreopoulos B."/>
            <person name="Pangilinan J."/>
            <person name="Lipzen A."/>
            <person name="Riley R."/>
            <person name="Ahrendt S."/>
            <person name="Ng V."/>
            <person name="Barry K."/>
            <person name="Daum C."/>
            <person name="Grigoriev I.V."/>
            <person name="Hilden K.S."/>
            <person name="Makela M.R."/>
            <person name="de Vries R.P."/>
        </authorList>
    </citation>
    <scope>NUCLEOTIDE SEQUENCE [LARGE SCALE GENOMIC DNA]</scope>
    <source>
        <strain evidence="1">OM18370.1</strain>
    </source>
</reference>
<sequence length="354" mass="40515">MHHRNGRLERWLFDPRACSDLQSVLYAPQLPTAVDRWLSISPIAFQPGPLGKLATELLHIIFRMMSETGDVVCFALTCKYILSISKPHLLRVLKQEHAPWSGCRLIFIGSGTKDKGIPSGLICAEDLKQMKTAFGHLPHTHTFWTWNNTVVNKEDTRYLFPYTSDYYCPVMGSTARSDRKAWSDLHQRRLAELSGTSPNSESGKTKRLDLRRCELLTSLNYHVRPNRTWNDTTVLCNLSKGEYVRHAELTLLIKQDRRGAICMSLGLGQALLALICWTDSDNLTLVCHEKYRRRLLRGPWAGDKICITTSLEMPPLPEGKNEWINITKEIDGLMRHLWKNNVKGDWGLESDEEE</sequence>
<accession>A0A4Q9MM23</accession>
<name>A0A4Q9MM23_9APHY</name>
<organism evidence="1">
    <name type="scientific">Dichomitus squalens</name>
    <dbReference type="NCBI Taxonomy" id="114155"/>
    <lineage>
        <taxon>Eukaryota</taxon>
        <taxon>Fungi</taxon>
        <taxon>Dikarya</taxon>
        <taxon>Basidiomycota</taxon>
        <taxon>Agaricomycotina</taxon>
        <taxon>Agaricomycetes</taxon>
        <taxon>Polyporales</taxon>
        <taxon>Polyporaceae</taxon>
        <taxon>Dichomitus</taxon>
    </lineage>
</organism>
<gene>
    <name evidence="1" type="ORF">BD311DRAFT_313301</name>
</gene>
<protein>
    <submittedName>
        <fullName evidence="1">Uncharacterized protein</fullName>
    </submittedName>
</protein>
<proteinExistence type="predicted"/>
<dbReference type="Proteomes" id="UP000292957">
    <property type="component" value="Unassembled WGS sequence"/>
</dbReference>
<evidence type="ECO:0000313" key="1">
    <source>
        <dbReference type="EMBL" id="TBU28694.1"/>
    </source>
</evidence>